<dbReference type="GO" id="GO:0016491">
    <property type="term" value="F:oxidoreductase activity"/>
    <property type="evidence" value="ECO:0007669"/>
    <property type="project" value="InterPro"/>
</dbReference>
<dbReference type="SUPFAM" id="SSF52833">
    <property type="entry name" value="Thioredoxin-like"/>
    <property type="match status" value="1"/>
</dbReference>
<evidence type="ECO:0000313" key="9">
    <source>
        <dbReference type="Proteomes" id="UP000535406"/>
    </source>
</evidence>
<keyword evidence="5 7" id="KW-0411">Iron-sulfur</keyword>
<comment type="cofactor">
    <cofactor evidence="7">
        <name>[2Fe-2S] cluster</name>
        <dbReference type="ChEBI" id="CHEBI:190135"/>
    </cofactor>
    <text evidence="7">Binds 1 [2Fe-2S] cluster.</text>
</comment>
<dbReference type="GO" id="GO:0046872">
    <property type="term" value="F:metal ion binding"/>
    <property type="evidence" value="ECO:0007669"/>
    <property type="project" value="UniProtKB-KW"/>
</dbReference>
<dbReference type="EMBL" id="JACHIK010000017">
    <property type="protein sequence ID" value="MBB5044442.1"/>
    <property type="molecule type" value="Genomic_DNA"/>
</dbReference>
<evidence type="ECO:0000313" key="8">
    <source>
        <dbReference type="EMBL" id="MBB5044442.1"/>
    </source>
</evidence>
<evidence type="ECO:0000256" key="6">
    <source>
        <dbReference type="ARBA" id="ARBA00034078"/>
    </source>
</evidence>
<evidence type="ECO:0000256" key="1">
    <source>
        <dbReference type="ARBA" id="ARBA00010643"/>
    </source>
</evidence>
<comment type="similarity">
    <text evidence="1">Belongs to the complex I 24 kDa subunit family.</text>
</comment>
<dbReference type="GO" id="GO:0051537">
    <property type="term" value="F:2 iron, 2 sulfur cluster binding"/>
    <property type="evidence" value="ECO:0007669"/>
    <property type="project" value="UniProtKB-KW"/>
</dbReference>
<keyword evidence="2 7" id="KW-0001">2Fe-2S</keyword>
<reference evidence="8 9" key="1">
    <citation type="submission" date="2020-08" db="EMBL/GenBank/DDBJ databases">
        <title>Genomic Encyclopedia of Type Strains, Phase IV (KMG-IV): sequencing the most valuable type-strain genomes for metagenomic binning, comparative biology and taxonomic classification.</title>
        <authorList>
            <person name="Goeker M."/>
        </authorList>
    </citation>
    <scope>NUCLEOTIDE SEQUENCE [LARGE SCALE GENOMIC DNA]</scope>
    <source>
        <strain evidence="8 9">DSM 21319</strain>
    </source>
</reference>
<keyword evidence="3 7" id="KW-0479">Metal-binding</keyword>
<evidence type="ECO:0000256" key="7">
    <source>
        <dbReference type="PIRSR" id="PIRSR000216-1"/>
    </source>
</evidence>
<dbReference type="NCBIfam" id="NF004638">
    <property type="entry name" value="PRK05988.1"/>
    <property type="match status" value="1"/>
</dbReference>
<dbReference type="PIRSF" id="PIRSF000216">
    <property type="entry name" value="NADH_DH_24kDa"/>
    <property type="match status" value="1"/>
</dbReference>
<evidence type="ECO:0000256" key="4">
    <source>
        <dbReference type="ARBA" id="ARBA00023004"/>
    </source>
</evidence>
<dbReference type="InterPro" id="IPR036249">
    <property type="entry name" value="Thioredoxin-like_sf"/>
</dbReference>
<dbReference type="RefSeq" id="WP_184145797.1">
    <property type="nucleotide sequence ID" value="NZ_JACHIK010000017.1"/>
</dbReference>
<dbReference type="InterPro" id="IPR041921">
    <property type="entry name" value="NuoE_N"/>
</dbReference>
<comment type="cofactor">
    <cofactor evidence="6">
        <name>[2Fe-2S] cluster</name>
        <dbReference type="ChEBI" id="CHEBI:190135"/>
    </cofactor>
</comment>
<dbReference type="Pfam" id="PF01257">
    <property type="entry name" value="2Fe-2S_thioredx"/>
    <property type="match status" value="1"/>
</dbReference>
<evidence type="ECO:0000256" key="5">
    <source>
        <dbReference type="ARBA" id="ARBA00023014"/>
    </source>
</evidence>
<protein>
    <submittedName>
        <fullName evidence="8">Formate dehydrogenase subunit gamma</fullName>
    </submittedName>
</protein>
<feature type="binding site" evidence="7">
    <location>
        <position position="89"/>
    </location>
    <ligand>
        <name>[2Fe-2S] cluster</name>
        <dbReference type="ChEBI" id="CHEBI:190135"/>
    </ligand>
</feature>
<name>A0A7W7YYG6_9HYPH</name>
<dbReference type="InterPro" id="IPR002023">
    <property type="entry name" value="NuoE-like"/>
</dbReference>
<feature type="binding site" evidence="7">
    <location>
        <position position="84"/>
    </location>
    <ligand>
        <name>[2Fe-2S] cluster</name>
        <dbReference type="ChEBI" id="CHEBI:190135"/>
    </ligand>
</feature>
<sequence length="159" mass="16990">MNVHVAGNDVGTKTLAIVGALKGLEGPLLPILHEIQAEFGYVPQESLPIIAQELNLSRAEVHGVVTFYHDYRDHPAGRHVLKLCRAEACQSMGGDDIAARVKALLGIDFHQTTLDGAVTLEPVYCLGLCSCAPSAMLDGEVHGRLDADLAAELVAEARR</sequence>
<accession>A0A7W7YYG6</accession>
<dbReference type="PANTHER" id="PTHR43342:SF1">
    <property type="entry name" value="BIFURCATING [FEFE] HYDROGENASE GAMMA SUBUNIT"/>
    <property type="match status" value="1"/>
</dbReference>
<evidence type="ECO:0000256" key="2">
    <source>
        <dbReference type="ARBA" id="ARBA00022714"/>
    </source>
</evidence>
<comment type="caution">
    <text evidence="8">The sequence shown here is derived from an EMBL/GenBank/DDBJ whole genome shotgun (WGS) entry which is preliminary data.</text>
</comment>
<evidence type="ECO:0000256" key="3">
    <source>
        <dbReference type="ARBA" id="ARBA00022723"/>
    </source>
</evidence>
<dbReference type="Gene3D" id="3.40.30.10">
    <property type="entry name" value="Glutaredoxin"/>
    <property type="match status" value="1"/>
</dbReference>
<feature type="binding site" evidence="7">
    <location>
        <position position="125"/>
    </location>
    <ligand>
        <name>[2Fe-2S] cluster</name>
        <dbReference type="ChEBI" id="CHEBI:190135"/>
    </ligand>
</feature>
<dbReference type="PANTHER" id="PTHR43342">
    <property type="entry name" value="NADH-QUINONE OXIDOREDUCTASE, E SUBUNIT"/>
    <property type="match status" value="1"/>
</dbReference>
<dbReference type="PROSITE" id="PS01099">
    <property type="entry name" value="COMPLEX1_24K"/>
    <property type="match status" value="1"/>
</dbReference>
<dbReference type="CDD" id="cd03081">
    <property type="entry name" value="TRX_Fd_NuoE_FDH_gamma"/>
    <property type="match status" value="1"/>
</dbReference>
<keyword evidence="9" id="KW-1185">Reference proteome</keyword>
<feature type="binding site" evidence="7">
    <location>
        <position position="129"/>
    </location>
    <ligand>
        <name>[2Fe-2S] cluster</name>
        <dbReference type="ChEBI" id="CHEBI:190135"/>
    </ligand>
</feature>
<organism evidence="8 9">
    <name type="scientific">Shinella fusca</name>
    <dbReference type="NCBI Taxonomy" id="544480"/>
    <lineage>
        <taxon>Bacteria</taxon>
        <taxon>Pseudomonadati</taxon>
        <taxon>Pseudomonadota</taxon>
        <taxon>Alphaproteobacteria</taxon>
        <taxon>Hyphomicrobiales</taxon>
        <taxon>Rhizobiaceae</taxon>
        <taxon>Shinella</taxon>
    </lineage>
</organism>
<dbReference type="Proteomes" id="UP000535406">
    <property type="component" value="Unassembled WGS sequence"/>
</dbReference>
<proteinExistence type="inferred from homology"/>
<dbReference type="InterPro" id="IPR028431">
    <property type="entry name" value="NADP_DH_HndA-like"/>
</dbReference>
<gene>
    <name evidence="8" type="ORF">HNQ66_003867</name>
</gene>
<keyword evidence="4 7" id="KW-0408">Iron</keyword>
<dbReference type="AlphaFoldDB" id="A0A7W7YYG6"/>
<dbReference type="Gene3D" id="1.10.10.1590">
    <property type="entry name" value="NADH-quinone oxidoreductase subunit E"/>
    <property type="match status" value="1"/>
</dbReference>